<reference evidence="3" key="1">
    <citation type="submission" date="2023-10" db="EMBL/GenBank/DDBJ databases">
        <authorList>
            <person name="Chen Y."/>
            <person name="Shah S."/>
            <person name="Dougan E. K."/>
            <person name="Thang M."/>
            <person name="Chan C."/>
        </authorList>
    </citation>
    <scope>NUCLEOTIDE SEQUENCE [LARGE SCALE GENOMIC DNA]</scope>
</reference>
<feature type="compositionally biased region" description="Basic and acidic residues" evidence="1">
    <location>
        <begin position="369"/>
        <end position="378"/>
    </location>
</feature>
<feature type="compositionally biased region" description="Polar residues" evidence="1">
    <location>
        <begin position="379"/>
        <end position="390"/>
    </location>
</feature>
<dbReference type="Proteomes" id="UP001189429">
    <property type="component" value="Unassembled WGS sequence"/>
</dbReference>
<protein>
    <recommendedName>
        <fullName evidence="5">CSD domain-containing protein</fullName>
    </recommendedName>
</protein>
<proteinExistence type="predicted"/>
<feature type="transmembrane region" description="Helical" evidence="2">
    <location>
        <begin position="41"/>
        <end position="60"/>
    </location>
</feature>
<feature type="region of interest" description="Disordered" evidence="1">
    <location>
        <begin position="369"/>
        <end position="440"/>
    </location>
</feature>
<evidence type="ECO:0000256" key="1">
    <source>
        <dbReference type="SAM" id="MobiDB-lite"/>
    </source>
</evidence>
<keyword evidence="4" id="KW-1185">Reference proteome</keyword>
<evidence type="ECO:0000256" key="2">
    <source>
        <dbReference type="SAM" id="Phobius"/>
    </source>
</evidence>
<keyword evidence="2" id="KW-0812">Transmembrane</keyword>
<sequence>MSGAPPELGLGYDGEAAAKRGSAARAGSSLSIWRVMHDPPGFFIASAIAAAGASVVSAAFQTSGAVSQRWAGLLFIVLSAGMFVVVSAWADGAAKKSAAVKSTDMGRPGQLFGGSVKRFSAKNGWGLITNVQPIGEDGLTTEPEEQARKDVRFYRADQEALGLEVGALVEFEVTPDPGDEGLGPLSILKGLAWDAKGLPRASPGLGSPLVDLGALGTPSEPGTPEGMRMNPALMPFDFWDWKTDITDAPEFVPAVGLPFQAAPGASADAGPAGAAAGGVQMRPLSPGECHGTLIGPSIWTMVTPGPWGALAVPVGGHAGSGSVGVPAGAARSCQEDEEVQQLRAHYEWQVRRQDEELEALQGRLAALERSRAGVKESDGNGNAKASSGRSRATGPRWCATPSRSKSSATAWRAACSRPSRPPSARPLRAAPRRPGEATLGTTRLRRRPPMGALRPPAANSTAGRRAAAEAAFERPAWAGTPVAVEGWPTEQTLSLRAAEPARVAGGQLPGDEWPKTATRELEVEGCQACERPQLGAQGVREDLSEHALQENEAHHSSMEALAAALWGACPTIAFKLKVQCLAATVSRWAMRFGRYNSEAYLALKALGPMVGTLPTQRGLVCNTFVEPLGACGKGLCAQRSHAGQAVNWRCGPRKWLVLWGRILRANIGAHEL</sequence>
<evidence type="ECO:0008006" key="5">
    <source>
        <dbReference type="Google" id="ProtNLM"/>
    </source>
</evidence>
<comment type="caution">
    <text evidence="3">The sequence shown here is derived from an EMBL/GenBank/DDBJ whole genome shotgun (WGS) entry which is preliminary data.</text>
</comment>
<dbReference type="EMBL" id="CAUYUJ010014281">
    <property type="protein sequence ID" value="CAK0839238.1"/>
    <property type="molecule type" value="Genomic_DNA"/>
</dbReference>
<evidence type="ECO:0000313" key="4">
    <source>
        <dbReference type="Proteomes" id="UP001189429"/>
    </source>
</evidence>
<keyword evidence="2" id="KW-0472">Membrane</keyword>
<accession>A0ABN9T2Q6</accession>
<organism evidence="3 4">
    <name type="scientific">Prorocentrum cordatum</name>
    <dbReference type="NCBI Taxonomy" id="2364126"/>
    <lineage>
        <taxon>Eukaryota</taxon>
        <taxon>Sar</taxon>
        <taxon>Alveolata</taxon>
        <taxon>Dinophyceae</taxon>
        <taxon>Prorocentrales</taxon>
        <taxon>Prorocentraceae</taxon>
        <taxon>Prorocentrum</taxon>
    </lineage>
</organism>
<keyword evidence="2" id="KW-1133">Transmembrane helix</keyword>
<name>A0ABN9T2Q6_9DINO</name>
<feature type="transmembrane region" description="Helical" evidence="2">
    <location>
        <begin position="72"/>
        <end position="90"/>
    </location>
</feature>
<gene>
    <name evidence="3" type="ORF">PCOR1329_LOCUS34970</name>
</gene>
<evidence type="ECO:0000313" key="3">
    <source>
        <dbReference type="EMBL" id="CAK0839238.1"/>
    </source>
</evidence>